<feature type="region of interest" description="Disordered" evidence="1">
    <location>
        <begin position="1"/>
        <end position="53"/>
    </location>
</feature>
<keyword evidence="3" id="KW-1185">Reference proteome</keyword>
<name>A0A0H2RVX5_9AGAM</name>
<dbReference type="EMBL" id="KQ085919">
    <property type="protein sequence ID" value="KLO16205.1"/>
    <property type="molecule type" value="Genomic_DNA"/>
</dbReference>
<dbReference type="Proteomes" id="UP000053477">
    <property type="component" value="Unassembled WGS sequence"/>
</dbReference>
<sequence>MHFPNILPCTSNDNFDNDNDASTMPSATTTMISAGSEPSVHSGRSTVRTTTTKKWRARALSPIRIPKSLRLWTSPRKEDELEGFDDSELPSPIIRVSSRPTRVASPTWNRNGERGYPSIDGMVFTTPYVERGPVPRPVRRTRPVSSIIPMSATARAMEEQAFRSTIRTSSSRTDSTEERTIVDVDVNDVSPLSEVHVFDSQTFNVRLDPSFMTTCNIVRPVVGTHGRRLRRCLSLPRDLGRAFQSFSCIHSDDVDDQDKENIGYEGPKSANPHVTSFKKGVDFEMVNSGTATWASIFGLMEASSKRRSAVFGKLADEFKIEHGRLAMPQVEITVTRKVFIEEIEPEAPEGSVVGSSIDDYSFDEGLIEEVPRN</sequence>
<reference evidence="2 3" key="1">
    <citation type="submission" date="2015-04" db="EMBL/GenBank/DDBJ databases">
        <title>Complete genome sequence of Schizopora paradoxa KUC8140, a cosmopolitan wood degrader in East Asia.</title>
        <authorList>
            <consortium name="DOE Joint Genome Institute"/>
            <person name="Min B."/>
            <person name="Park H."/>
            <person name="Jang Y."/>
            <person name="Kim J.-J."/>
            <person name="Kim K.H."/>
            <person name="Pangilinan J."/>
            <person name="Lipzen A."/>
            <person name="Riley R."/>
            <person name="Grigoriev I.V."/>
            <person name="Spatafora J.W."/>
            <person name="Choi I.-G."/>
        </authorList>
    </citation>
    <scope>NUCLEOTIDE SEQUENCE [LARGE SCALE GENOMIC DNA]</scope>
    <source>
        <strain evidence="2 3">KUC8140</strain>
    </source>
</reference>
<proteinExistence type="predicted"/>
<accession>A0A0H2RVX5</accession>
<evidence type="ECO:0000256" key="1">
    <source>
        <dbReference type="SAM" id="MobiDB-lite"/>
    </source>
</evidence>
<feature type="compositionally biased region" description="Polar residues" evidence="1">
    <location>
        <begin position="21"/>
        <end position="33"/>
    </location>
</feature>
<gene>
    <name evidence="2" type="ORF">SCHPADRAFT_226105</name>
</gene>
<organism evidence="2 3">
    <name type="scientific">Schizopora paradoxa</name>
    <dbReference type="NCBI Taxonomy" id="27342"/>
    <lineage>
        <taxon>Eukaryota</taxon>
        <taxon>Fungi</taxon>
        <taxon>Dikarya</taxon>
        <taxon>Basidiomycota</taxon>
        <taxon>Agaricomycotina</taxon>
        <taxon>Agaricomycetes</taxon>
        <taxon>Hymenochaetales</taxon>
        <taxon>Schizoporaceae</taxon>
        <taxon>Schizopora</taxon>
    </lineage>
</organism>
<dbReference type="AlphaFoldDB" id="A0A0H2RVX5"/>
<protein>
    <submittedName>
        <fullName evidence="2">Uncharacterized protein</fullName>
    </submittedName>
</protein>
<evidence type="ECO:0000313" key="2">
    <source>
        <dbReference type="EMBL" id="KLO16205.1"/>
    </source>
</evidence>
<evidence type="ECO:0000313" key="3">
    <source>
        <dbReference type="Proteomes" id="UP000053477"/>
    </source>
</evidence>
<dbReference type="InParanoid" id="A0A0H2RVX5"/>